<keyword evidence="1" id="KW-0472">Membrane</keyword>
<keyword evidence="2" id="KW-0482">Metalloprotease</keyword>
<feature type="transmembrane region" description="Helical" evidence="1">
    <location>
        <begin position="109"/>
        <end position="137"/>
    </location>
</feature>
<keyword evidence="2" id="KW-0645">Protease</keyword>
<dbReference type="RefSeq" id="WP_344068118.1">
    <property type="nucleotide sequence ID" value="NZ_BAAAPN010000096.1"/>
</dbReference>
<feature type="transmembrane region" description="Helical" evidence="1">
    <location>
        <begin position="281"/>
        <end position="302"/>
    </location>
</feature>
<dbReference type="Pfam" id="PF13367">
    <property type="entry name" value="PrsW-protease"/>
    <property type="match status" value="1"/>
</dbReference>
<feature type="transmembrane region" description="Helical" evidence="1">
    <location>
        <begin position="226"/>
        <end position="245"/>
    </location>
</feature>
<reference evidence="2 3" key="1">
    <citation type="journal article" date="2019" name="Int. J. Syst. Evol. Microbiol.">
        <title>The Global Catalogue of Microorganisms (GCM) 10K type strain sequencing project: providing services to taxonomists for standard genome sequencing and annotation.</title>
        <authorList>
            <consortium name="The Broad Institute Genomics Platform"/>
            <consortium name="The Broad Institute Genome Sequencing Center for Infectious Disease"/>
            <person name="Wu L."/>
            <person name="Ma J."/>
        </authorList>
    </citation>
    <scope>NUCLEOTIDE SEQUENCE [LARGE SCALE GENOMIC DNA]</scope>
    <source>
        <strain evidence="2 3">JCM 15591</strain>
    </source>
</reference>
<feature type="transmembrane region" description="Helical" evidence="1">
    <location>
        <begin position="73"/>
        <end position="97"/>
    </location>
</feature>
<feature type="transmembrane region" description="Helical" evidence="1">
    <location>
        <begin position="175"/>
        <end position="194"/>
    </location>
</feature>
<keyword evidence="3" id="KW-1185">Reference proteome</keyword>
<feature type="transmembrane region" description="Helical" evidence="1">
    <location>
        <begin position="143"/>
        <end position="168"/>
    </location>
</feature>
<accession>A0ABN2L299</accession>
<evidence type="ECO:0000313" key="3">
    <source>
        <dbReference type="Proteomes" id="UP001501475"/>
    </source>
</evidence>
<keyword evidence="1" id="KW-0812">Transmembrane</keyword>
<comment type="caution">
    <text evidence="2">The sequence shown here is derived from an EMBL/GenBank/DDBJ whole genome shotgun (WGS) entry which is preliminary data.</text>
</comment>
<dbReference type="InterPro" id="IPR026898">
    <property type="entry name" value="PrsW"/>
</dbReference>
<dbReference type="Proteomes" id="UP001501475">
    <property type="component" value="Unassembled WGS sequence"/>
</dbReference>
<sequence>MAWQQAPVAPNQQQPGPTGGGGYASYVPGYQPVAAAASPRRALRGWLVTGLLVAGFTIAGLALAAYFGAALGVITALLALLLAAIPLGIVVPTFLWLDRFEAEPRRYLIVAFLWGALVASLLAALFNTGAMLVIQAATDPASAMATTATVVAPVVEESLKGLIVLLIWRLRRREFDGIVDGMVYAGIAAAGFAFTENIQYLGQAYAAGGQEMLAATFVGRGVMSPFAHPMFTCLTGIGIGVAATARSGLARVVAPVVGWALAVTAHGLWNLSAVTGGAGLLVGYFLVGVPVFVGYAVLVIWARRREGRIIGKYLSQYADAGWLSPSEVVMLASMGHRREARVWAKSSSGSAGLASMRQFQDAASELGLLRHRMYHQSADARALDTERQLLDTMTLARRSFLGTTVR</sequence>
<protein>
    <submittedName>
        <fullName evidence="2">PrsW family intramembrane metalloprotease</fullName>
    </submittedName>
</protein>
<dbReference type="GO" id="GO:0008237">
    <property type="term" value="F:metallopeptidase activity"/>
    <property type="evidence" value="ECO:0007669"/>
    <property type="project" value="UniProtKB-KW"/>
</dbReference>
<feature type="transmembrane region" description="Helical" evidence="1">
    <location>
        <begin position="46"/>
        <end position="67"/>
    </location>
</feature>
<keyword evidence="2" id="KW-0378">Hydrolase</keyword>
<organism evidence="2 3">
    <name type="scientific">Nostocoides vanveenii</name>
    <dbReference type="NCBI Taxonomy" id="330835"/>
    <lineage>
        <taxon>Bacteria</taxon>
        <taxon>Bacillati</taxon>
        <taxon>Actinomycetota</taxon>
        <taxon>Actinomycetes</taxon>
        <taxon>Micrococcales</taxon>
        <taxon>Intrasporangiaceae</taxon>
        <taxon>Nostocoides</taxon>
    </lineage>
</organism>
<feature type="transmembrane region" description="Helical" evidence="1">
    <location>
        <begin position="252"/>
        <end position="269"/>
    </location>
</feature>
<keyword evidence="1" id="KW-1133">Transmembrane helix</keyword>
<evidence type="ECO:0000256" key="1">
    <source>
        <dbReference type="SAM" id="Phobius"/>
    </source>
</evidence>
<evidence type="ECO:0000313" key="2">
    <source>
        <dbReference type="EMBL" id="GAA1772659.1"/>
    </source>
</evidence>
<name>A0ABN2L299_9MICO</name>
<dbReference type="PANTHER" id="PTHR36844">
    <property type="entry name" value="PROTEASE PRSW"/>
    <property type="match status" value="1"/>
</dbReference>
<dbReference type="EMBL" id="BAAAPN010000096">
    <property type="protein sequence ID" value="GAA1772659.1"/>
    <property type="molecule type" value="Genomic_DNA"/>
</dbReference>
<dbReference type="PANTHER" id="PTHR36844:SF1">
    <property type="entry name" value="PROTEASE PRSW"/>
    <property type="match status" value="1"/>
</dbReference>
<gene>
    <name evidence="2" type="ORF">GCM10009810_32470</name>
</gene>
<proteinExistence type="predicted"/>